<evidence type="ECO:0000259" key="7">
    <source>
        <dbReference type="PROSITE" id="PS51194"/>
    </source>
</evidence>
<dbReference type="GO" id="GO:0005524">
    <property type="term" value="F:ATP binding"/>
    <property type="evidence" value="ECO:0007669"/>
    <property type="project" value="UniProtKB-KW"/>
</dbReference>
<dbReference type="Pfam" id="PF00271">
    <property type="entry name" value="Helicase_C"/>
    <property type="match status" value="1"/>
</dbReference>
<dbReference type="InterPro" id="IPR011545">
    <property type="entry name" value="DEAD/DEAH_box_helicase_dom"/>
</dbReference>
<dbReference type="NCBIfam" id="TIGR01967">
    <property type="entry name" value="DEAH_box_HrpA"/>
    <property type="match status" value="1"/>
</dbReference>
<dbReference type="Pfam" id="PF21010">
    <property type="entry name" value="HA2_C"/>
    <property type="match status" value="1"/>
</dbReference>
<sequence length="1366" mass="157448">MDIRKEIAQLEALLPFAQTQDSYSLRRALRDLKRQDQIEGQDITALKTRIVASVSKTDQIKASFPALNYQKELPIYQARTQIIEALQSHQVVIVCGETGSGKTTQLAKFCLEMGLGARGLIGHTQPRRLAAHSVAERIADELQRPLGDFVGYKMRFNDKTDDKTVLKLMTDGILLTELTHDRFLNQYEVIIIDEAHERSLNIDFLLGILKNILPRRPDLKLIITSATIDPERFSHYFGGAEKAPIIEVSGRTFPVEIRYRDLHLGEEDENDPIEIEEGIVQAVQELQAEKPGDILVFLPGEREILETADLLRKAFHDYDVLPLFSRLSQAEQQKIFSPSGRKRIVLATNVAETSITVPRIRYVIDSGVARVSRYNPRTRLQSLLVEPISQASANQRSGRCGRVAEGIAIRLYSEEDFANRPEFLDPEILRTHLASVILQMGHLRLGNPEVFPFIEMPDSRQIKEGFQTLKELKAVRDNGSLTPLGKTLAKIPIDPKFGAMLIQGGNEGVGHELLVLVAGLSIQDPRERPLEFQQQSDEKHRLFKAPHSDYISLLNLWAWYQTKAQKESQNQMRKVSRTHFLNFMRMREWFDLYQQLKSVMKKISFHLNPFPDNDPNNQPSGVKEGEYCFPKFNEEKIHQAILVGILDQIGELGEDKLYSGANGRKYRIFPGSALFKKPPKWLMSLEIVETSQIYARVNALIQPEWIERLGAHLLKKEYTEPHWSKQQGQAAAHETVRLFNLAIIKNRVVSFGKIKPEISRELLIREGLVEGEINTRAHFYRMNQKTIEKVAEMEEKTRRRDILIEEWKLFEWYNNRIPQDIYSVASLEKWCKNRKNNDSLIFTEADILENDESLNLEDFPAVIHFGQLKLNAIYLFDPASEHDGMTLLVPLAALNLLNKTRLDWLVPGLLKEKVTEIIRTLPRSLRKHFVPLPDVVEAMLQTFEFGEGNLYFQIAEYLTRRSGIQIEPHFFDETALDRHLRMNIRVIDTGGKTIAEGRDLSLLTEKLRGKAENAFKKLADAWEKGEEKGKRKRGKNSRQDEIDHTQHSDRVIDLQDRAGKGSKHHSTQSVESAFTLEHWQLPSEERFVRNGIELTGYPALRVIDGQPIRLEKQLFDRPFVAETMHLEALTQLVLKALHEQVKYLRKQWPQFGKLVLMFRQVGNETLLQEDLMRAIIRDSLSSQALPRDAAHFETIVATMRKEIVADATQLSALIVTIFEKVKAVRDQLNQLHPMNRALIEKEVQKALDRLIYANFISETPKVWRNEIPRFLEALVLRIERFPQNMARDQMQSKIIQRHLAQYEAAKAFFAKREELPAILEEYRWMIEEQAVSFFAQPMKTIITVSEKRLDKTWEEIDLMMKNSSYQ</sequence>
<dbReference type="InterPro" id="IPR010222">
    <property type="entry name" value="RNA_helicase_HrpA"/>
</dbReference>
<dbReference type="PANTHER" id="PTHR18934:SF99">
    <property type="entry name" value="ATP-DEPENDENT RNA HELICASE DHX37-RELATED"/>
    <property type="match status" value="1"/>
</dbReference>
<accession>A0A2U2AE68</accession>
<name>A0A2U2AE68_9GAMM</name>
<dbReference type="InterPro" id="IPR048333">
    <property type="entry name" value="HA2_WH"/>
</dbReference>
<dbReference type="Pfam" id="PF04408">
    <property type="entry name" value="WHD_HA2"/>
    <property type="match status" value="1"/>
</dbReference>
<dbReference type="Pfam" id="PF11898">
    <property type="entry name" value="DUF3418"/>
    <property type="match status" value="1"/>
</dbReference>
<feature type="compositionally biased region" description="Basic and acidic residues" evidence="5">
    <location>
        <begin position="1037"/>
        <end position="1052"/>
    </location>
</feature>
<dbReference type="EMBL" id="QEWQ01000004">
    <property type="protein sequence ID" value="PWD80849.1"/>
    <property type="molecule type" value="Genomic_DNA"/>
</dbReference>
<dbReference type="InterPro" id="IPR011709">
    <property type="entry name" value="DEAD-box_helicase_OB_fold"/>
</dbReference>
<dbReference type="SMART" id="SM00487">
    <property type="entry name" value="DEXDc"/>
    <property type="match status" value="1"/>
</dbReference>
<reference evidence="9" key="1">
    <citation type="submission" date="2018-05" db="EMBL/GenBank/DDBJ databases">
        <title>Ignatzschineria dubaiensis sp. nov., isolated from necrotic foot tissues of dromedaries (Camelus dromedarius) and associated maggots in Dubai, United Arab Emirates.</title>
        <authorList>
            <person name="Tsang C.C."/>
            <person name="Tang J.Y.M."/>
            <person name="Fong J.Y.H."/>
            <person name="Kinne J."/>
            <person name="Lee H.H."/>
            <person name="Joseph M."/>
            <person name="Jose S."/>
            <person name="Schuster R.K."/>
            <person name="Tang Y."/>
            <person name="Sivakumar S."/>
            <person name="Chen J.H.K."/>
            <person name="Teng J.L.L."/>
            <person name="Lau S.K.P."/>
            <person name="Wernery U."/>
            <person name="Woo P.C.Y."/>
        </authorList>
    </citation>
    <scope>NUCLEOTIDE SEQUENCE [LARGE SCALE GENOMIC DNA]</scope>
    <source>
        <strain evidence="9">KCTC 22644</strain>
    </source>
</reference>
<keyword evidence="4" id="KW-0067">ATP-binding</keyword>
<feature type="domain" description="Helicase C-terminal" evidence="7">
    <location>
        <begin position="278"/>
        <end position="444"/>
    </location>
</feature>
<evidence type="ECO:0000256" key="3">
    <source>
        <dbReference type="ARBA" id="ARBA00022806"/>
    </source>
</evidence>
<proteinExistence type="predicted"/>
<dbReference type="GO" id="GO:0016787">
    <property type="term" value="F:hydrolase activity"/>
    <property type="evidence" value="ECO:0007669"/>
    <property type="project" value="UniProtKB-KW"/>
</dbReference>
<dbReference type="PROSITE" id="PS51194">
    <property type="entry name" value="HELICASE_CTER"/>
    <property type="match status" value="1"/>
</dbReference>
<dbReference type="RefSeq" id="WP_109189501.1">
    <property type="nucleotide sequence ID" value="NZ_BMYA01000002.1"/>
</dbReference>
<dbReference type="InterPro" id="IPR001650">
    <property type="entry name" value="Helicase_C-like"/>
</dbReference>
<dbReference type="OrthoDB" id="9805617at2"/>
<evidence type="ECO:0000259" key="6">
    <source>
        <dbReference type="PROSITE" id="PS51192"/>
    </source>
</evidence>
<dbReference type="Proteomes" id="UP000245020">
    <property type="component" value="Unassembled WGS sequence"/>
</dbReference>
<comment type="caution">
    <text evidence="8">The sequence shown here is derived from an EMBL/GenBank/DDBJ whole genome shotgun (WGS) entry which is preliminary data.</text>
</comment>
<feature type="region of interest" description="Disordered" evidence="5">
    <location>
        <begin position="1025"/>
        <end position="1052"/>
    </location>
</feature>
<dbReference type="Gene3D" id="1.20.120.1080">
    <property type="match status" value="1"/>
</dbReference>
<keyword evidence="2" id="KW-0378">Hydrolase</keyword>
<evidence type="ECO:0000313" key="8">
    <source>
        <dbReference type="EMBL" id="PWD80849.1"/>
    </source>
</evidence>
<dbReference type="SUPFAM" id="SSF52540">
    <property type="entry name" value="P-loop containing nucleoside triphosphate hydrolases"/>
    <property type="match status" value="1"/>
</dbReference>
<dbReference type="SMART" id="SM00382">
    <property type="entry name" value="AAA"/>
    <property type="match status" value="1"/>
</dbReference>
<evidence type="ECO:0000256" key="4">
    <source>
        <dbReference type="ARBA" id="ARBA00022840"/>
    </source>
</evidence>
<evidence type="ECO:0000313" key="9">
    <source>
        <dbReference type="Proteomes" id="UP000245020"/>
    </source>
</evidence>
<dbReference type="Pfam" id="PF00270">
    <property type="entry name" value="DEAD"/>
    <property type="match status" value="1"/>
</dbReference>
<dbReference type="SMART" id="SM00847">
    <property type="entry name" value="HA2"/>
    <property type="match status" value="1"/>
</dbReference>
<evidence type="ECO:0000256" key="2">
    <source>
        <dbReference type="ARBA" id="ARBA00022801"/>
    </source>
</evidence>
<keyword evidence="1" id="KW-0547">Nucleotide-binding</keyword>
<dbReference type="SMART" id="SM00490">
    <property type="entry name" value="HELICc"/>
    <property type="match status" value="1"/>
</dbReference>
<dbReference type="InterPro" id="IPR014001">
    <property type="entry name" value="Helicase_ATP-bd"/>
</dbReference>
<dbReference type="GO" id="GO:0003723">
    <property type="term" value="F:RNA binding"/>
    <property type="evidence" value="ECO:0007669"/>
    <property type="project" value="TreeGrafter"/>
</dbReference>
<dbReference type="InterPro" id="IPR003593">
    <property type="entry name" value="AAA+_ATPase"/>
</dbReference>
<keyword evidence="9" id="KW-1185">Reference proteome</keyword>
<dbReference type="CDD" id="cd18791">
    <property type="entry name" value="SF2_C_RHA"/>
    <property type="match status" value="1"/>
</dbReference>
<dbReference type="PANTHER" id="PTHR18934">
    <property type="entry name" value="ATP-DEPENDENT RNA HELICASE"/>
    <property type="match status" value="1"/>
</dbReference>
<dbReference type="Pfam" id="PF07717">
    <property type="entry name" value="OB_NTP_bind"/>
    <property type="match status" value="1"/>
</dbReference>
<feature type="domain" description="Helicase ATP-binding" evidence="6">
    <location>
        <begin position="83"/>
        <end position="246"/>
    </location>
</feature>
<protein>
    <submittedName>
        <fullName evidence="8">ATP-dependent RNA helicase HrpA</fullName>
    </submittedName>
</protein>
<gene>
    <name evidence="8" type="primary">hrpA</name>
    <name evidence="8" type="ORF">DC083_07005</name>
</gene>
<evidence type="ECO:0000256" key="5">
    <source>
        <dbReference type="SAM" id="MobiDB-lite"/>
    </source>
</evidence>
<evidence type="ECO:0000256" key="1">
    <source>
        <dbReference type="ARBA" id="ARBA00022741"/>
    </source>
</evidence>
<dbReference type="Gene3D" id="3.40.50.300">
    <property type="entry name" value="P-loop containing nucleotide triphosphate hydrolases"/>
    <property type="match status" value="2"/>
</dbReference>
<dbReference type="PROSITE" id="PS51192">
    <property type="entry name" value="HELICASE_ATP_BIND_1"/>
    <property type="match status" value="1"/>
</dbReference>
<dbReference type="InterPro" id="IPR024590">
    <property type="entry name" value="HrpA_C"/>
</dbReference>
<dbReference type="InterPro" id="IPR007502">
    <property type="entry name" value="Helicase-assoc_dom"/>
</dbReference>
<dbReference type="FunFam" id="1.20.120.1080:FF:000005">
    <property type="entry name" value="ATP-dependent helicase HrpA"/>
    <property type="match status" value="1"/>
</dbReference>
<organism evidence="8 9">
    <name type="scientific">Ignatzschineria ureiclastica</name>
    <dbReference type="NCBI Taxonomy" id="472582"/>
    <lineage>
        <taxon>Bacteria</taxon>
        <taxon>Pseudomonadati</taxon>
        <taxon>Pseudomonadota</taxon>
        <taxon>Gammaproteobacteria</taxon>
        <taxon>Cardiobacteriales</taxon>
        <taxon>Ignatzschineriaceae</taxon>
        <taxon>Ignatzschineria</taxon>
    </lineage>
</organism>
<keyword evidence="3 8" id="KW-0347">Helicase</keyword>
<dbReference type="InterPro" id="IPR027417">
    <property type="entry name" value="P-loop_NTPase"/>
</dbReference>
<dbReference type="GO" id="GO:0003724">
    <property type="term" value="F:RNA helicase activity"/>
    <property type="evidence" value="ECO:0007669"/>
    <property type="project" value="InterPro"/>
</dbReference>